<organism evidence="1 2">
    <name type="scientific">Agromyces mediolanus</name>
    <name type="common">Corynebacterium mediolanum</name>
    <dbReference type="NCBI Taxonomy" id="41986"/>
    <lineage>
        <taxon>Bacteria</taxon>
        <taxon>Bacillati</taxon>
        <taxon>Actinomycetota</taxon>
        <taxon>Actinomycetes</taxon>
        <taxon>Micrococcales</taxon>
        <taxon>Microbacteriaceae</taxon>
        <taxon>Agromyces</taxon>
    </lineage>
</organism>
<evidence type="ECO:0000313" key="2">
    <source>
        <dbReference type="Proteomes" id="UP000610303"/>
    </source>
</evidence>
<accession>A0A918FAM0</accession>
<comment type="caution">
    <text evidence="1">The sequence shown here is derived from an EMBL/GenBank/DDBJ whole genome shotgun (WGS) entry which is preliminary data.</text>
</comment>
<evidence type="ECO:0000313" key="1">
    <source>
        <dbReference type="EMBL" id="GGR21621.1"/>
    </source>
</evidence>
<dbReference type="EMBL" id="BMRJ01000001">
    <property type="protein sequence ID" value="GGR21621.1"/>
    <property type="molecule type" value="Genomic_DNA"/>
</dbReference>
<dbReference type="AlphaFoldDB" id="A0A918FAM0"/>
<sequence>MSGLRYARAMDDEWQVVEGTGWIAMPGFGRIAPRRDNVAGGRQYFTAHVDGDEYATASGAEVTGGPETYYFEFDQPFLLADRTREQCVEATISLLVGGRYAVKYRKGQWPSGGGAW</sequence>
<keyword evidence="2" id="KW-1185">Reference proteome</keyword>
<protein>
    <submittedName>
        <fullName evidence="1">Uncharacterized protein</fullName>
    </submittedName>
</protein>
<proteinExistence type="predicted"/>
<name>A0A918FAM0_AGRME</name>
<reference evidence="1" key="1">
    <citation type="journal article" date="2014" name="Int. J. Syst. Evol. Microbiol.">
        <title>Complete genome sequence of Corynebacterium casei LMG S-19264T (=DSM 44701T), isolated from a smear-ripened cheese.</title>
        <authorList>
            <consortium name="US DOE Joint Genome Institute (JGI-PGF)"/>
            <person name="Walter F."/>
            <person name="Albersmeier A."/>
            <person name="Kalinowski J."/>
            <person name="Ruckert C."/>
        </authorList>
    </citation>
    <scope>NUCLEOTIDE SEQUENCE</scope>
    <source>
        <strain evidence="1">JCM 3346</strain>
    </source>
</reference>
<gene>
    <name evidence="1" type="ORF">GCM10010196_13930</name>
</gene>
<reference evidence="1" key="2">
    <citation type="submission" date="2020-09" db="EMBL/GenBank/DDBJ databases">
        <authorList>
            <person name="Sun Q."/>
            <person name="Ohkuma M."/>
        </authorList>
    </citation>
    <scope>NUCLEOTIDE SEQUENCE</scope>
    <source>
        <strain evidence="1">JCM 3346</strain>
    </source>
</reference>
<dbReference type="Proteomes" id="UP000610303">
    <property type="component" value="Unassembled WGS sequence"/>
</dbReference>